<dbReference type="GO" id="GO:0005886">
    <property type="term" value="C:plasma membrane"/>
    <property type="evidence" value="ECO:0007669"/>
    <property type="project" value="UniProtKB-SubCell"/>
</dbReference>
<keyword evidence="4" id="KW-1003">Cell membrane</keyword>
<keyword evidence="9" id="KW-0406">Ion transport</keyword>
<evidence type="ECO:0000256" key="2">
    <source>
        <dbReference type="ARBA" id="ARBA00009765"/>
    </source>
</evidence>
<dbReference type="HOGENOM" id="CLU_007127_2_0_6"/>
<dbReference type="PANTHER" id="PTHR46494:SF3">
    <property type="entry name" value="ZINC TRANSPORT PROTEIN ZNTB"/>
    <property type="match status" value="1"/>
</dbReference>
<keyword evidence="3" id="KW-0813">Transport</keyword>
<evidence type="ECO:0000256" key="11">
    <source>
        <dbReference type="SAM" id="Coils"/>
    </source>
</evidence>
<dbReference type="PATRIC" id="fig|1445510.3.peg.5662"/>
<evidence type="ECO:0000256" key="4">
    <source>
        <dbReference type="ARBA" id="ARBA00022475"/>
    </source>
</evidence>
<feature type="transmembrane region" description="Helical" evidence="12">
    <location>
        <begin position="261"/>
        <end position="283"/>
    </location>
</feature>
<dbReference type="Gene3D" id="3.30.460.20">
    <property type="entry name" value="CorA soluble domain-like"/>
    <property type="match status" value="1"/>
</dbReference>
<accession>A0A0C5VST0</accession>
<evidence type="ECO:0000313" key="14">
    <source>
        <dbReference type="Proteomes" id="UP000032266"/>
    </source>
</evidence>
<evidence type="ECO:0000256" key="9">
    <source>
        <dbReference type="ARBA" id="ARBA00023065"/>
    </source>
</evidence>
<dbReference type="PANTHER" id="PTHR46494">
    <property type="entry name" value="CORA FAMILY METAL ION TRANSPORTER (EUROFUNG)"/>
    <property type="match status" value="1"/>
</dbReference>
<keyword evidence="8 12" id="KW-1133">Transmembrane helix</keyword>
<gene>
    <name evidence="13" type="ORF">YC6258_05704</name>
</gene>
<evidence type="ECO:0000256" key="6">
    <source>
        <dbReference type="ARBA" id="ARBA00022692"/>
    </source>
</evidence>
<evidence type="ECO:0000256" key="8">
    <source>
        <dbReference type="ARBA" id="ARBA00022989"/>
    </source>
</evidence>
<dbReference type="AlphaFoldDB" id="A0A0C5VST0"/>
<keyword evidence="11" id="KW-0175">Coiled coil</keyword>
<protein>
    <submittedName>
        <fullName evidence="13">Mg2+ and Co2+ transporter</fullName>
    </submittedName>
</protein>
<feature type="transmembrane region" description="Helical" evidence="12">
    <location>
        <begin position="295"/>
        <end position="315"/>
    </location>
</feature>
<comment type="subcellular location">
    <subcellularLocation>
        <location evidence="1">Cell membrane</location>
        <topology evidence="1">Multi-pass membrane protein</topology>
    </subcellularLocation>
</comment>
<feature type="coiled-coil region" evidence="11">
    <location>
        <begin position="141"/>
        <end position="168"/>
    </location>
</feature>
<dbReference type="InterPro" id="IPR045863">
    <property type="entry name" value="CorA_TM1_TM2"/>
</dbReference>
<dbReference type="STRING" id="1445510.YC6258_05704"/>
<evidence type="ECO:0000256" key="5">
    <source>
        <dbReference type="ARBA" id="ARBA00022519"/>
    </source>
</evidence>
<proteinExistence type="inferred from homology"/>
<dbReference type="InterPro" id="IPR045861">
    <property type="entry name" value="CorA_cytoplasmic_dom"/>
</dbReference>
<dbReference type="SUPFAM" id="SSF143865">
    <property type="entry name" value="CorA soluble domain-like"/>
    <property type="match status" value="1"/>
</dbReference>
<dbReference type="GO" id="GO:0015095">
    <property type="term" value="F:magnesium ion transmembrane transporter activity"/>
    <property type="evidence" value="ECO:0007669"/>
    <property type="project" value="TreeGrafter"/>
</dbReference>
<evidence type="ECO:0000256" key="1">
    <source>
        <dbReference type="ARBA" id="ARBA00004651"/>
    </source>
</evidence>
<comment type="similarity">
    <text evidence="2">Belongs to the CorA metal ion transporter (MIT) (TC 1.A.35) family.</text>
</comment>
<dbReference type="GO" id="GO:0015087">
    <property type="term" value="F:cobalt ion transmembrane transporter activity"/>
    <property type="evidence" value="ECO:0007669"/>
    <property type="project" value="TreeGrafter"/>
</dbReference>
<reference evidence="13 14" key="1">
    <citation type="submission" date="2014-01" db="EMBL/GenBank/DDBJ databases">
        <title>Full genme sequencing of cellulolytic bacterium Gynuella sunshinyii YC6258T gen. nov., sp. nov.</title>
        <authorList>
            <person name="Khan H."/>
            <person name="Chung E.J."/>
            <person name="Chung Y.R."/>
        </authorList>
    </citation>
    <scope>NUCLEOTIDE SEQUENCE [LARGE SCALE GENOMIC DNA]</scope>
    <source>
        <strain evidence="13 14">YC6258</strain>
    </source>
</reference>
<keyword evidence="10 12" id="KW-0472">Membrane</keyword>
<dbReference type="SUPFAM" id="SSF144083">
    <property type="entry name" value="Magnesium transport protein CorA, transmembrane region"/>
    <property type="match status" value="1"/>
</dbReference>
<dbReference type="RefSeq" id="WP_044619398.1">
    <property type="nucleotide sequence ID" value="NZ_CP007142.1"/>
</dbReference>
<sequence>MDQGLVYAGLLNQPEVQFKDWQTLNQWQPGSGIIWVHLDINCQDARDWLLMHSQLNDYAIDALLTEETRPRMEPHKGSICMALRGINLNPGEDPEDMVAIRVYADAQRVITARRRRLHSIQTIMNLLGQEDAPTTTAGFINELINQLTARLEETIDSVEDQVDALEQALLDDVSHGLQQELSSLRRATVVLRRYLAPQREALSRLYLEKLDWYPEEEKLKLRDLSDRLIRNIEDLDTAREHAILAQEQIASRLSEQMNQRMYVISIFSAIFLPLGFLTGLLGVNVGGIPGANDSFAFLVFILILLSVFGVQWWLFKKYRWL</sequence>
<keyword evidence="6 12" id="KW-0812">Transmembrane</keyword>
<dbReference type="Gene3D" id="1.20.58.340">
    <property type="entry name" value="Magnesium transport protein CorA, transmembrane region"/>
    <property type="match status" value="2"/>
</dbReference>
<dbReference type="Pfam" id="PF01544">
    <property type="entry name" value="CorA"/>
    <property type="match status" value="1"/>
</dbReference>
<dbReference type="InterPro" id="IPR002523">
    <property type="entry name" value="MgTranspt_CorA/ZnTranspt_ZntB"/>
</dbReference>
<keyword evidence="5" id="KW-0997">Cell inner membrane</keyword>
<dbReference type="GO" id="GO:0000287">
    <property type="term" value="F:magnesium ion binding"/>
    <property type="evidence" value="ECO:0007669"/>
    <property type="project" value="TreeGrafter"/>
</dbReference>
<dbReference type="OrthoDB" id="9803484at2"/>
<organism evidence="13 14">
    <name type="scientific">Gynuella sunshinyii YC6258</name>
    <dbReference type="NCBI Taxonomy" id="1445510"/>
    <lineage>
        <taxon>Bacteria</taxon>
        <taxon>Pseudomonadati</taxon>
        <taxon>Pseudomonadota</taxon>
        <taxon>Gammaproteobacteria</taxon>
        <taxon>Oceanospirillales</taxon>
        <taxon>Saccharospirillaceae</taxon>
        <taxon>Gynuella</taxon>
    </lineage>
</organism>
<dbReference type="Proteomes" id="UP000032266">
    <property type="component" value="Chromosome"/>
</dbReference>
<keyword evidence="7" id="KW-0862">Zinc</keyword>
<name>A0A0C5VST0_9GAMM</name>
<evidence type="ECO:0000256" key="10">
    <source>
        <dbReference type="ARBA" id="ARBA00023136"/>
    </source>
</evidence>
<dbReference type="GO" id="GO:0050897">
    <property type="term" value="F:cobalt ion binding"/>
    <property type="evidence" value="ECO:0007669"/>
    <property type="project" value="TreeGrafter"/>
</dbReference>
<dbReference type="EMBL" id="CP007142">
    <property type="protein sequence ID" value="AJQ97732.1"/>
    <property type="molecule type" value="Genomic_DNA"/>
</dbReference>
<evidence type="ECO:0000256" key="12">
    <source>
        <dbReference type="SAM" id="Phobius"/>
    </source>
</evidence>
<evidence type="ECO:0000313" key="13">
    <source>
        <dbReference type="EMBL" id="AJQ97732.1"/>
    </source>
</evidence>
<dbReference type="CDD" id="cd12833">
    <property type="entry name" value="ZntB-like_1"/>
    <property type="match status" value="1"/>
</dbReference>
<keyword evidence="14" id="KW-1185">Reference proteome</keyword>
<dbReference type="KEGG" id="gsn:YC6258_05704"/>
<evidence type="ECO:0000256" key="7">
    <source>
        <dbReference type="ARBA" id="ARBA00022833"/>
    </source>
</evidence>
<evidence type="ECO:0000256" key="3">
    <source>
        <dbReference type="ARBA" id="ARBA00022448"/>
    </source>
</evidence>